<evidence type="ECO:0000256" key="1">
    <source>
        <dbReference type="SAM" id="MobiDB-lite"/>
    </source>
</evidence>
<gene>
    <name evidence="2" type="ORF">SKAU_G00267340</name>
</gene>
<reference evidence="2" key="1">
    <citation type="journal article" date="2023" name="Science">
        <title>Genome structures resolve the early diversification of teleost fishes.</title>
        <authorList>
            <person name="Parey E."/>
            <person name="Louis A."/>
            <person name="Montfort J."/>
            <person name="Bouchez O."/>
            <person name="Roques C."/>
            <person name="Iampietro C."/>
            <person name="Lluch J."/>
            <person name="Castinel A."/>
            <person name="Donnadieu C."/>
            <person name="Desvignes T."/>
            <person name="Floi Bucao C."/>
            <person name="Jouanno E."/>
            <person name="Wen M."/>
            <person name="Mejri S."/>
            <person name="Dirks R."/>
            <person name="Jansen H."/>
            <person name="Henkel C."/>
            <person name="Chen W.J."/>
            <person name="Zahm M."/>
            <person name="Cabau C."/>
            <person name="Klopp C."/>
            <person name="Thompson A.W."/>
            <person name="Robinson-Rechavi M."/>
            <person name="Braasch I."/>
            <person name="Lecointre G."/>
            <person name="Bobe J."/>
            <person name="Postlethwait J.H."/>
            <person name="Berthelot C."/>
            <person name="Roest Crollius H."/>
            <person name="Guiguen Y."/>
        </authorList>
    </citation>
    <scope>NUCLEOTIDE SEQUENCE</scope>
    <source>
        <strain evidence="2">WJC10195</strain>
    </source>
</reference>
<dbReference type="OrthoDB" id="8439544at2759"/>
<sequence>MPVVHTSCTVDGRVKFICSVQQEDEVTFHWTVHTVLSNYTLDDAVAKHHILYLWGQTPGDLGTVDLAIENLTHRLPPQKHSANVGPAPPQEPFHHSLYANLSPKGL</sequence>
<organism evidence="2 3">
    <name type="scientific">Synaphobranchus kaupii</name>
    <name type="common">Kaup's arrowtooth eel</name>
    <dbReference type="NCBI Taxonomy" id="118154"/>
    <lineage>
        <taxon>Eukaryota</taxon>
        <taxon>Metazoa</taxon>
        <taxon>Chordata</taxon>
        <taxon>Craniata</taxon>
        <taxon>Vertebrata</taxon>
        <taxon>Euteleostomi</taxon>
        <taxon>Actinopterygii</taxon>
        <taxon>Neopterygii</taxon>
        <taxon>Teleostei</taxon>
        <taxon>Anguilliformes</taxon>
        <taxon>Synaphobranchidae</taxon>
        <taxon>Synaphobranchus</taxon>
    </lineage>
</organism>
<evidence type="ECO:0000313" key="3">
    <source>
        <dbReference type="Proteomes" id="UP001152622"/>
    </source>
</evidence>
<comment type="caution">
    <text evidence="2">The sequence shown here is derived from an EMBL/GenBank/DDBJ whole genome shotgun (WGS) entry which is preliminary data.</text>
</comment>
<evidence type="ECO:0000313" key="2">
    <source>
        <dbReference type="EMBL" id="KAJ8348145.1"/>
    </source>
</evidence>
<keyword evidence="3" id="KW-1185">Reference proteome</keyword>
<dbReference type="Proteomes" id="UP001152622">
    <property type="component" value="Chromosome 10"/>
</dbReference>
<accession>A0A9Q1EZJ5</accession>
<proteinExistence type="predicted"/>
<dbReference type="AlphaFoldDB" id="A0A9Q1EZJ5"/>
<feature type="region of interest" description="Disordered" evidence="1">
    <location>
        <begin position="77"/>
        <end position="106"/>
    </location>
</feature>
<protein>
    <submittedName>
        <fullName evidence="2">Uncharacterized protein</fullName>
    </submittedName>
</protein>
<name>A0A9Q1EZJ5_SYNKA</name>
<dbReference type="EMBL" id="JAINUF010000010">
    <property type="protein sequence ID" value="KAJ8348145.1"/>
    <property type="molecule type" value="Genomic_DNA"/>
</dbReference>